<gene>
    <name evidence="2" type="ORF">M421DRAFT_426669</name>
</gene>
<evidence type="ECO:0000256" key="1">
    <source>
        <dbReference type="SAM" id="MobiDB-lite"/>
    </source>
</evidence>
<dbReference type="GeneID" id="54352134"/>
<name>A0A6A5R5E9_9PLEO</name>
<evidence type="ECO:0000313" key="2">
    <source>
        <dbReference type="EMBL" id="KAF1922659.1"/>
    </source>
</evidence>
<evidence type="ECO:0000313" key="3">
    <source>
        <dbReference type="Proteomes" id="UP000800082"/>
    </source>
</evidence>
<dbReference type="AlphaFoldDB" id="A0A6A5R5E9"/>
<feature type="region of interest" description="Disordered" evidence="1">
    <location>
        <begin position="257"/>
        <end position="279"/>
    </location>
</feature>
<dbReference type="Proteomes" id="UP000800082">
    <property type="component" value="Unassembled WGS sequence"/>
</dbReference>
<sequence length="297" mass="33914">MAQPTYRDPTTVLRDQADWTGWLAQLQARCLSRNIWDKINPKTTTPLLSKPLSPRALTITNYAPAANTDIPLRPTKLLTTGQKAFKEDLEYYKHIIVFIQLTVSPHLLRTCCLPEKPLRQWITDLQLTVGVDEQIKQEQAQDRYLSALKPMRSTSQWDTWLAEYDQAATEAETYKVTELSQLNVITKDFLTAVNRVAPMWATSFQDSRRFKSSISQKEIIKRYQEHIIINHPLRLGWHKAFVADNAVFLAKGAGRKTTTLKRPSDQEPASTGGAKCPACGQRHSIRDCYYVNQDRAP</sequence>
<feature type="non-terminal residue" evidence="2">
    <location>
        <position position="297"/>
    </location>
</feature>
<dbReference type="OrthoDB" id="4951733at2759"/>
<reference evidence="2" key="1">
    <citation type="journal article" date="2020" name="Stud. Mycol.">
        <title>101 Dothideomycetes genomes: a test case for predicting lifestyles and emergence of pathogens.</title>
        <authorList>
            <person name="Haridas S."/>
            <person name="Albert R."/>
            <person name="Binder M."/>
            <person name="Bloem J."/>
            <person name="Labutti K."/>
            <person name="Salamov A."/>
            <person name="Andreopoulos B."/>
            <person name="Baker S."/>
            <person name="Barry K."/>
            <person name="Bills G."/>
            <person name="Bluhm B."/>
            <person name="Cannon C."/>
            <person name="Castanera R."/>
            <person name="Culley D."/>
            <person name="Daum C."/>
            <person name="Ezra D."/>
            <person name="Gonzalez J."/>
            <person name="Henrissat B."/>
            <person name="Kuo A."/>
            <person name="Liang C."/>
            <person name="Lipzen A."/>
            <person name="Lutzoni F."/>
            <person name="Magnuson J."/>
            <person name="Mondo S."/>
            <person name="Nolan M."/>
            <person name="Ohm R."/>
            <person name="Pangilinan J."/>
            <person name="Park H.-J."/>
            <person name="Ramirez L."/>
            <person name="Alfaro M."/>
            <person name="Sun H."/>
            <person name="Tritt A."/>
            <person name="Yoshinaga Y."/>
            <person name="Zwiers L.-H."/>
            <person name="Turgeon B."/>
            <person name="Goodwin S."/>
            <person name="Spatafora J."/>
            <person name="Crous P."/>
            <person name="Grigoriev I."/>
        </authorList>
    </citation>
    <scope>NUCLEOTIDE SEQUENCE</scope>
    <source>
        <strain evidence="2">CBS 183.55</strain>
    </source>
</reference>
<dbReference type="EMBL" id="ML979018">
    <property type="protein sequence ID" value="KAF1922659.1"/>
    <property type="molecule type" value="Genomic_DNA"/>
</dbReference>
<keyword evidence="3" id="KW-1185">Reference proteome</keyword>
<proteinExistence type="predicted"/>
<organism evidence="2 3">
    <name type="scientific">Didymella exigua CBS 183.55</name>
    <dbReference type="NCBI Taxonomy" id="1150837"/>
    <lineage>
        <taxon>Eukaryota</taxon>
        <taxon>Fungi</taxon>
        <taxon>Dikarya</taxon>
        <taxon>Ascomycota</taxon>
        <taxon>Pezizomycotina</taxon>
        <taxon>Dothideomycetes</taxon>
        <taxon>Pleosporomycetidae</taxon>
        <taxon>Pleosporales</taxon>
        <taxon>Pleosporineae</taxon>
        <taxon>Didymellaceae</taxon>
        <taxon>Didymella</taxon>
    </lineage>
</organism>
<protein>
    <submittedName>
        <fullName evidence="2">Uncharacterized protein</fullName>
    </submittedName>
</protein>
<dbReference type="RefSeq" id="XP_033442912.1">
    <property type="nucleotide sequence ID" value="XM_033594466.1"/>
</dbReference>
<accession>A0A6A5R5E9</accession>